<feature type="domain" description="ABM" evidence="1">
    <location>
        <begin position="52"/>
        <end position="141"/>
    </location>
</feature>
<dbReference type="PANTHER" id="PTHR33336">
    <property type="entry name" value="QUINOL MONOOXYGENASE YGIN-RELATED"/>
    <property type="match status" value="1"/>
</dbReference>
<proteinExistence type="predicted"/>
<evidence type="ECO:0000313" key="3">
    <source>
        <dbReference type="Proteomes" id="UP000290408"/>
    </source>
</evidence>
<keyword evidence="2" id="KW-0560">Oxidoreductase</keyword>
<dbReference type="InterPro" id="IPR011008">
    <property type="entry name" value="Dimeric_a/b-barrel"/>
</dbReference>
<dbReference type="SUPFAM" id="SSF54909">
    <property type="entry name" value="Dimeric alpha+beta barrel"/>
    <property type="match status" value="1"/>
</dbReference>
<dbReference type="InterPro" id="IPR050744">
    <property type="entry name" value="AI-2_Isomerase_LsrG"/>
</dbReference>
<gene>
    <name evidence="2" type="ORF">EXU32_08260</name>
</gene>
<dbReference type="Proteomes" id="UP000290408">
    <property type="component" value="Chromosome"/>
</dbReference>
<evidence type="ECO:0000259" key="1">
    <source>
        <dbReference type="PROSITE" id="PS51725"/>
    </source>
</evidence>
<dbReference type="STRING" id="1216970.GCA_001570985_02090"/>
<accession>A0A4P6MWK9</accession>
<dbReference type="Pfam" id="PF03992">
    <property type="entry name" value="ABM"/>
    <property type="match status" value="1"/>
</dbReference>
<dbReference type="PROSITE" id="PS51725">
    <property type="entry name" value="ABM"/>
    <property type="match status" value="1"/>
</dbReference>
<keyword evidence="2" id="KW-0503">Monooxygenase</keyword>
<reference evidence="2 3" key="1">
    <citation type="submission" date="2019-02" db="EMBL/GenBank/DDBJ databases">
        <title>Genomic data mining of an Antarctic deep-sea actinobacterium, Janibacterlimosus P3-3-X1.</title>
        <authorList>
            <person name="Liao L."/>
            <person name="Chen B."/>
        </authorList>
    </citation>
    <scope>NUCLEOTIDE SEQUENCE [LARGE SCALE GENOMIC DNA]</scope>
    <source>
        <strain evidence="2 3">P3-3-X1</strain>
    </source>
</reference>
<dbReference type="PANTHER" id="PTHR33336:SF3">
    <property type="entry name" value="ABM DOMAIN-CONTAINING PROTEIN"/>
    <property type="match status" value="1"/>
</dbReference>
<dbReference type="Gene3D" id="3.30.70.100">
    <property type="match status" value="1"/>
</dbReference>
<dbReference type="InterPro" id="IPR007138">
    <property type="entry name" value="ABM_dom"/>
</dbReference>
<name>A0A4P6MWK9_9MICO</name>
<sequence>MRCTPGATSSGPGAVQSAVALAVMCLSQALTKGVEVTPRRPEPGFTYGGHMINVIATISVKPECTDDFEAAVATARAAFLADEGCLRYDLQRVAKSEGDYVFIEAYDSKDALRRHGSMDVFAAMGEATKTFVTGPPQVTVMSPVGDQVDLAG</sequence>
<dbReference type="GO" id="GO:0004497">
    <property type="term" value="F:monooxygenase activity"/>
    <property type="evidence" value="ECO:0007669"/>
    <property type="project" value="UniProtKB-KW"/>
</dbReference>
<organism evidence="2 3">
    <name type="scientific">Janibacter limosus</name>
    <dbReference type="NCBI Taxonomy" id="53458"/>
    <lineage>
        <taxon>Bacteria</taxon>
        <taxon>Bacillati</taxon>
        <taxon>Actinomycetota</taxon>
        <taxon>Actinomycetes</taxon>
        <taxon>Micrococcales</taxon>
        <taxon>Intrasporangiaceae</taxon>
        <taxon>Janibacter</taxon>
    </lineage>
</organism>
<dbReference type="KEGG" id="jli:EXU32_08260"/>
<dbReference type="EMBL" id="CP036164">
    <property type="protein sequence ID" value="QBF46245.1"/>
    <property type="molecule type" value="Genomic_DNA"/>
</dbReference>
<keyword evidence="3" id="KW-1185">Reference proteome</keyword>
<protein>
    <submittedName>
        <fullName evidence="2">Antibiotic biosynthesis monooxygenase</fullName>
    </submittedName>
</protein>
<dbReference type="AlphaFoldDB" id="A0A4P6MWK9"/>
<dbReference type="OrthoDB" id="5244470at2"/>
<evidence type="ECO:0000313" key="2">
    <source>
        <dbReference type="EMBL" id="QBF46245.1"/>
    </source>
</evidence>